<dbReference type="OrthoDB" id="3829203at2"/>
<evidence type="ECO:0000313" key="4">
    <source>
        <dbReference type="Proteomes" id="UP000253303"/>
    </source>
</evidence>
<keyword evidence="4" id="KW-1185">Reference proteome</keyword>
<comment type="caution">
    <text evidence="3">The sequence shown here is derived from an EMBL/GenBank/DDBJ whole genome shotgun (WGS) entry which is preliminary data.</text>
</comment>
<sequence length="168" mass="17428">MDQIAWLPLCAGVTGVGLVISFLLLRRKGAAAGLRAAAWSLLPMAAYLTGALPVLWKVGTALVGFVTGLVFSPTVWIGVALTGLAVVLFLVSGFLRGRGRAKADRRTGAPAEPAQRQAAPAQPRPGVAAPAPASATQPLPTRRPAPAKKAADDDFSDIEDILKRRGIS</sequence>
<evidence type="ECO:0000256" key="2">
    <source>
        <dbReference type="SAM" id="Phobius"/>
    </source>
</evidence>
<dbReference type="EMBL" id="QMEY01000006">
    <property type="protein sequence ID" value="RBQ18950.1"/>
    <property type="molecule type" value="Genomic_DNA"/>
</dbReference>
<accession>A0A366LZF7</accession>
<gene>
    <name evidence="3" type="ORF">DP939_17330</name>
</gene>
<organism evidence="3 4">
    <name type="scientific">Spongiactinospora rosea</name>
    <dbReference type="NCBI Taxonomy" id="2248750"/>
    <lineage>
        <taxon>Bacteria</taxon>
        <taxon>Bacillati</taxon>
        <taxon>Actinomycetota</taxon>
        <taxon>Actinomycetes</taxon>
        <taxon>Streptosporangiales</taxon>
        <taxon>Streptosporangiaceae</taxon>
        <taxon>Spongiactinospora</taxon>
    </lineage>
</organism>
<feature type="compositionally biased region" description="Low complexity" evidence="1">
    <location>
        <begin position="109"/>
        <end position="140"/>
    </location>
</feature>
<dbReference type="RefSeq" id="WP_113981733.1">
    <property type="nucleotide sequence ID" value="NZ_QMEY01000006.1"/>
</dbReference>
<feature type="transmembrane region" description="Helical" evidence="2">
    <location>
        <begin position="6"/>
        <end position="25"/>
    </location>
</feature>
<feature type="region of interest" description="Disordered" evidence="1">
    <location>
        <begin position="99"/>
        <end position="156"/>
    </location>
</feature>
<keyword evidence="2" id="KW-0472">Membrane</keyword>
<evidence type="ECO:0000256" key="1">
    <source>
        <dbReference type="SAM" id="MobiDB-lite"/>
    </source>
</evidence>
<proteinExistence type="predicted"/>
<dbReference type="Proteomes" id="UP000253303">
    <property type="component" value="Unassembled WGS sequence"/>
</dbReference>
<dbReference type="AlphaFoldDB" id="A0A366LZF7"/>
<name>A0A366LZF7_9ACTN</name>
<keyword evidence="2" id="KW-1133">Transmembrane helix</keyword>
<keyword evidence="2" id="KW-0812">Transmembrane</keyword>
<protein>
    <submittedName>
        <fullName evidence="3">Cellulose synthase</fullName>
    </submittedName>
</protein>
<evidence type="ECO:0000313" key="3">
    <source>
        <dbReference type="EMBL" id="RBQ18950.1"/>
    </source>
</evidence>
<feature type="transmembrane region" description="Helical" evidence="2">
    <location>
        <begin position="37"/>
        <end position="56"/>
    </location>
</feature>
<reference evidence="3 4" key="1">
    <citation type="submission" date="2018-06" db="EMBL/GenBank/DDBJ databases">
        <title>Sphaerisporangium craniellae sp. nov., isolated from a marine sponge in the South China Sea.</title>
        <authorList>
            <person name="Li L."/>
        </authorList>
    </citation>
    <scope>NUCLEOTIDE SEQUENCE [LARGE SCALE GENOMIC DNA]</scope>
    <source>
        <strain evidence="3 4">LHW63015</strain>
    </source>
</reference>
<feature type="transmembrane region" description="Helical" evidence="2">
    <location>
        <begin position="76"/>
        <end position="95"/>
    </location>
</feature>